<keyword evidence="2" id="KW-1185">Reference proteome</keyword>
<reference evidence="1" key="1">
    <citation type="submission" date="2020-08" db="EMBL/GenBank/DDBJ databases">
        <title>Genome public.</title>
        <authorList>
            <person name="Liu C."/>
            <person name="Sun Q."/>
        </authorList>
    </citation>
    <scope>NUCLEOTIDE SEQUENCE</scope>
    <source>
        <strain evidence="1">BX1005</strain>
    </source>
</reference>
<dbReference type="EMBL" id="JACOPH010000002">
    <property type="protein sequence ID" value="MBC5713492.1"/>
    <property type="molecule type" value="Genomic_DNA"/>
</dbReference>
<comment type="caution">
    <text evidence="1">The sequence shown here is derived from an EMBL/GenBank/DDBJ whole genome shotgun (WGS) entry which is preliminary data.</text>
</comment>
<dbReference type="Proteomes" id="UP000606720">
    <property type="component" value="Unassembled WGS sequence"/>
</dbReference>
<sequence length="292" mass="34325">MFGYININRQELTEESAKAYQSYYCGLCQKLKSNCGTKGQMLLNYDMTFLIVLLTGLYELEHEEVTFTCPIHPTRKQRAWINEATEYAADMNVILAYYNLEDDWKDERAYTKKAFAKMLTKDYERIKQKYGRQVQAVETYMEKLAAAEKAGEENIDVIAGLTGEMVGEIFDWREDEWSEELRCLSFYLGKYVYLMDAYEDIEKDKKRQEYNPLSKMVCEKEGDFETFAKLLLTSMMSECAKSFERLPILVHADILRNILYSGVWSRYEYLQLKKKKQQEKKAKRGKANVKSL</sequence>
<dbReference type="InterPro" id="IPR043740">
    <property type="entry name" value="DUF5685"/>
</dbReference>
<evidence type="ECO:0000313" key="1">
    <source>
        <dbReference type="EMBL" id="MBC5713492.1"/>
    </source>
</evidence>
<dbReference type="Pfam" id="PF18937">
    <property type="entry name" value="DUF5685"/>
    <property type="match status" value="1"/>
</dbReference>
<protein>
    <submittedName>
        <fullName evidence="1">Uncharacterized protein</fullName>
    </submittedName>
</protein>
<name>A0A923LMF5_9FIRM</name>
<gene>
    <name evidence="1" type="ORF">H8S17_04555</name>
</gene>
<dbReference type="RefSeq" id="WP_178051345.1">
    <property type="nucleotide sequence ID" value="NZ_JACOPH010000002.1"/>
</dbReference>
<accession>A0A923LMF5</accession>
<evidence type="ECO:0000313" key="2">
    <source>
        <dbReference type="Proteomes" id="UP000606720"/>
    </source>
</evidence>
<organism evidence="1 2">
    <name type="scientific">Roseburia zhanii</name>
    <dbReference type="NCBI Taxonomy" id="2763064"/>
    <lineage>
        <taxon>Bacteria</taxon>
        <taxon>Bacillati</taxon>
        <taxon>Bacillota</taxon>
        <taxon>Clostridia</taxon>
        <taxon>Lachnospirales</taxon>
        <taxon>Lachnospiraceae</taxon>
        <taxon>Roseburia</taxon>
    </lineage>
</organism>
<proteinExistence type="predicted"/>
<dbReference type="AlphaFoldDB" id="A0A923LMF5"/>